<evidence type="ECO:0000313" key="2">
    <source>
        <dbReference type="EMBL" id="ODG93711.1"/>
    </source>
</evidence>
<reference evidence="2 3" key="1">
    <citation type="submission" date="2016-07" db="EMBL/GenBank/DDBJ databases">
        <authorList>
            <person name="Townsley L."/>
            <person name="Shank E.A."/>
        </authorList>
    </citation>
    <scope>NUCLEOTIDE SEQUENCE [LARGE SCALE GENOMIC DNA]</scope>
    <source>
        <strain evidence="2 3">CH01</strain>
    </source>
</reference>
<dbReference type="HAMAP" id="MF_01575">
    <property type="entry name" value="UPF0398"/>
    <property type="match status" value="1"/>
</dbReference>
<comment type="caution">
    <text evidence="2">The sequence shown here is derived from an EMBL/GenBank/DDBJ whole genome shotgun (WGS) entry which is preliminary data.</text>
</comment>
<dbReference type="PANTHER" id="PTHR38440">
    <property type="entry name" value="UPF0398 PROTEIN YPSA"/>
    <property type="match status" value="1"/>
</dbReference>
<keyword evidence="3" id="KW-1185">Reference proteome</keyword>
<gene>
    <name evidence="2" type="ORF">BED47_00635</name>
</gene>
<dbReference type="Proteomes" id="UP000094580">
    <property type="component" value="Unassembled WGS sequence"/>
</dbReference>
<dbReference type="InterPro" id="IPR010697">
    <property type="entry name" value="YspA"/>
</dbReference>
<dbReference type="PANTHER" id="PTHR38440:SF1">
    <property type="entry name" value="UPF0398 PROTEIN SPR0331"/>
    <property type="match status" value="1"/>
</dbReference>
<name>A0ABX2ZVF9_9BACI</name>
<evidence type="ECO:0000256" key="1">
    <source>
        <dbReference type="HAMAP-Rule" id="MF_01575"/>
    </source>
</evidence>
<protein>
    <recommendedName>
        <fullName evidence="1">UPF0398 protein BED47_00635</fullName>
    </recommendedName>
</protein>
<comment type="similarity">
    <text evidence="1">Belongs to the UPF0398 family.</text>
</comment>
<proteinExistence type="inferred from homology"/>
<dbReference type="EMBL" id="MDKC01000001">
    <property type="protein sequence ID" value="ODG93711.1"/>
    <property type="molecule type" value="Genomic_DNA"/>
</dbReference>
<dbReference type="RefSeq" id="WP_069031898.1">
    <property type="nucleotide sequence ID" value="NZ_MDKC01000001.1"/>
</dbReference>
<dbReference type="NCBIfam" id="NF010181">
    <property type="entry name" value="PRK13660.1"/>
    <property type="match status" value="1"/>
</dbReference>
<dbReference type="Gene3D" id="3.40.50.450">
    <property type="match status" value="1"/>
</dbReference>
<dbReference type="PIRSF" id="PIRSF021290">
    <property type="entry name" value="DUF1273"/>
    <property type="match status" value="1"/>
</dbReference>
<evidence type="ECO:0000313" key="3">
    <source>
        <dbReference type="Proteomes" id="UP000094580"/>
    </source>
</evidence>
<accession>A0ABX2ZVF9</accession>
<dbReference type="Pfam" id="PF06908">
    <property type="entry name" value="YpsA"/>
    <property type="match status" value="1"/>
</dbReference>
<dbReference type="SUPFAM" id="SSF102405">
    <property type="entry name" value="MCP/YpsA-like"/>
    <property type="match status" value="1"/>
</dbReference>
<organism evidence="2 3">
    <name type="scientific">Gottfriedia luciferensis</name>
    <dbReference type="NCBI Taxonomy" id="178774"/>
    <lineage>
        <taxon>Bacteria</taxon>
        <taxon>Bacillati</taxon>
        <taxon>Bacillota</taxon>
        <taxon>Bacilli</taxon>
        <taxon>Bacillales</taxon>
        <taxon>Bacillaceae</taxon>
        <taxon>Gottfriedia</taxon>
    </lineage>
</organism>
<sequence>MKILLISGYKSFELGIFSNKHDAVKYIKKAIKNKILLFIDELEWIIISGQMGTELWAAEVVFELQLDYPELKLGIFTPYEEQEKNWNESNKEYYNEILIGADHVDSISRKPYESPIQLKAKNEFLVSKSDGCILFYDNEKEGSPRYLYDLAYKKNELFNYSVEIITFDDLQVIADESFENDDNKYREL</sequence>